<dbReference type="RefSeq" id="WP_344877202.1">
    <property type="nucleotide sequence ID" value="NZ_BAABAL010000016.1"/>
</dbReference>
<feature type="compositionally biased region" description="Low complexity" evidence="1">
    <location>
        <begin position="19"/>
        <end position="30"/>
    </location>
</feature>
<name>A0ABP7SPA6_9PSEU</name>
<protein>
    <submittedName>
        <fullName evidence="2">Uncharacterized protein</fullName>
    </submittedName>
</protein>
<comment type="caution">
    <text evidence="2">The sequence shown here is derived from an EMBL/GenBank/DDBJ whole genome shotgun (WGS) entry which is preliminary data.</text>
</comment>
<reference evidence="3" key="1">
    <citation type="journal article" date="2019" name="Int. J. Syst. Evol. Microbiol.">
        <title>The Global Catalogue of Microorganisms (GCM) 10K type strain sequencing project: providing services to taxonomists for standard genome sequencing and annotation.</title>
        <authorList>
            <consortium name="The Broad Institute Genomics Platform"/>
            <consortium name="The Broad Institute Genome Sequencing Center for Infectious Disease"/>
            <person name="Wu L."/>
            <person name="Ma J."/>
        </authorList>
    </citation>
    <scope>NUCLEOTIDE SEQUENCE [LARGE SCALE GENOMIC DNA]</scope>
    <source>
        <strain evidence="3">JCM 17342</strain>
    </source>
</reference>
<proteinExistence type="predicted"/>
<evidence type="ECO:0000313" key="3">
    <source>
        <dbReference type="Proteomes" id="UP001501747"/>
    </source>
</evidence>
<feature type="region of interest" description="Disordered" evidence="1">
    <location>
        <begin position="1"/>
        <end position="35"/>
    </location>
</feature>
<keyword evidence="3" id="KW-1185">Reference proteome</keyword>
<evidence type="ECO:0000256" key="1">
    <source>
        <dbReference type="SAM" id="MobiDB-lite"/>
    </source>
</evidence>
<gene>
    <name evidence="2" type="ORF">GCM10022247_41420</name>
</gene>
<accession>A0ABP7SPA6</accession>
<evidence type="ECO:0000313" key="2">
    <source>
        <dbReference type="EMBL" id="GAA4014285.1"/>
    </source>
</evidence>
<dbReference type="Proteomes" id="UP001501747">
    <property type="component" value="Unassembled WGS sequence"/>
</dbReference>
<organism evidence="2 3">
    <name type="scientific">Allokutzneria multivorans</name>
    <dbReference type="NCBI Taxonomy" id="1142134"/>
    <lineage>
        <taxon>Bacteria</taxon>
        <taxon>Bacillati</taxon>
        <taxon>Actinomycetota</taxon>
        <taxon>Actinomycetes</taxon>
        <taxon>Pseudonocardiales</taxon>
        <taxon>Pseudonocardiaceae</taxon>
        <taxon>Allokutzneria</taxon>
    </lineage>
</organism>
<dbReference type="EMBL" id="BAABAL010000016">
    <property type="protein sequence ID" value="GAA4014285.1"/>
    <property type="molecule type" value="Genomic_DNA"/>
</dbReference>
<sequence>MEPNTDIDRLQQLPETEPEPGTTTGPGDPTVVRPYTSHTMHIGDPEPEDVDADIDAEFVAEFGDGEPAPEADETAKA</sequence>